<keyword evidence="11" id="KW-0472">Membrane</keyword>
<comment type="subcellular location">
    <subcellularLocation>
        <location evidence="2 13">Host cell membrane</location>
        <topology evidence="2 13">Peripheral membrane protein</topology>
        <orientation evidence="2 13">Cytoplasmic side</orientation>
    </subcellularLocation>
    <subcellularLocation>
        <location evidence="13">Host cytoplasm</location>
    </subcellularLocation>
    <subcellularLocation>
        <location evidence="1 13">Virion</location>
    </subcellularLocation>
    <text evidence="13">In the cytoplasm, seems to colocalize with intermediate filament vimentin. A fraction is associated with the cytoplasmic side of cellular membranes, presumably via the interaction with Pr55Gag precursor.</text>
</comment>
<evidence type="ECO:0000256" key="11">
    <source>
        <dbReference type="ARBA" id="ARBA00023136"/>
    </source>
</evidence>
<keyword evidence="12" id="KW-1035">Host cytoplasm</keyword>
<evidence type="ECO:0000256" key="14">
    <source>
        <dbReference type="SAM" id="MobiDB-lite"/>
    </source>
</evidence>
<comment type="similarity">
    <text evidence="3 13">Belongs to the primate lentivirus group Vif protein family.</text>
</comment>
<dbReference type="GO" id="GO:0044423">
    <property type="term" value="C:virion component"/>
    <property type="evidence" value="ECO:0007669"/>
    <property type="project" value="UniProtKB-KW"/>
</dbReference>
<evidence type="ECO:0000256" key="5">
    <source>
        <dbReference type="ARBA" id="ARBA00022553"/>
    </source>
</evidence>
<evidence type="ECO:0000256" key="3">
    <source>
        <dbReference type="ARBA" id="ARBA00006372"/>
    </source>
</evidence>
<organismHost>
    <name type="scientific">Cercopithecidae</name>
    <name type="common">Old World monkeys</name>
    <dbReference type="NCBI Taxonomy" id="9527"/>
</organismHost>
<keyword evidence="9" id="KW-0946">Virion</keyword>
<dbReference type="GO" id="GO:0030430">
    <property type="term" value="C:host cell cytoplasm"/>
    <property type="evidence" value="ECO:0007669"/>
    <property type="project" value="UniProtKB-SubCell"/>
</dbReference>
<reference evidence="15" key="1">
    <citation type="journal article" date="2015" name="Infect. Genet. Evol.">
        <title>Molecular characterization of a new mosaic Simian Immunodeficiency Virus in a naturally infected tantalus monkey (Chlorocebus tantalus) from Cameroon: a challenge to the virus-host co-evolution of SIVagm in African green monkeys.</title>
        <authorList>
            <person name="Ayouba A."/>
            <person name="Njouom R."/>
            <person name="Chia J.E."/>
            <person name="Ahuka-Mundeke S."/>
            <person name="Kfutwah A."/>
            <person name="Ngole E.M."/>
            <person name="Nerrienet E."/>
            <person name="Delaporte E."/>
            <person name="Peeters M."/>
        </authorList>
    </citation>
    <scope>NUCLEOTIDE SEQUENCE</scope>
    <source>
        <strain evidence="15">SIVagmTAN-CM545-vif</strain>
    </source>
</reference>
<proteinExistence type="inferred from homology"/>
<evidence type="ECO:0000256" key="7">
    <source>
        <dbReference type="ARBA" id="ARBA00022786"/>
    </source>
</evidence>
<accession>A0A0F7SGH7</accession>
<dbReference type="GO" id="GO:0019058">
    <property type="term" value="P:viral life cycle"/>
    <property type="evidence" value="ECO:0007669"/>
    <property type="project" value="InterPro"/>
</dbReference>
<dbReference type="PRINTS" id="PR00349">
    <property type="entry name" value="VIRIONINFFCT"/>
</dbReference>
<name>A0A0F7SGH7_SIV</name>
<dbReference type="InterPro" id="IPR000475">
    <property type="entry name" value="Vif"/>
</dbReference>
<organismHost>
    <name type="scientific">Pan troglodytes</name>
    <name type="common">Chimpanzee</name>
    <dbReference type="NCBI Taxonomy" id="9598"/>
</organismHost>
<feature type="region of interest" description="Disordered" evidence="14">
    <location>
        <begin position="167"/>
        <end position="196"/>
    </location>
</feature>
<keyword evidence="4" id="KW-1032">Host cell membrane</keyword>
<dbReference type="GO" id="GO:0020002">
    <property type="term" value="C:host cell plasma membrane"/>
    <property type="evidence" value="ECO:0007669"/>
    <property type="project" value="UniProtKB-SubCell"/>
</dbReference>
<keyword evidence="7" id="KW-0833">Ubl conjugation pathway</keyword>
<keyword evidence="8" id="KW-0832">Ubl conjugation</keyword>
<evidence type="ECO:0000256" key="12">
    <source>
        <dbReference type="ARBA" id="ARBA00023200"/>
    </source>
</evidence>
<evidence type="ECO:0000256" key="4">
    <source>
        <dbReference type="ARBA" id="ARBA00022511"/>
    </source>
</evidence>
<evidence type="ECO:0000256" key="9">
    <source>
        <dbReference type="ARBA" id="ARBA00022844"/>
    </source>
</evidence>
<dbReference type="Pfam" id="PF00559">
    <property type="entry name" value="Vif"/>
    <property type="match status" value="1"/>
</dbReference>
<protein>
    <recommendedName>
        <fullName evidence="13">Virion infectivity factor</fullName>
    </recommendedName>
</protein>
<dbReference type="EMBL" id="LM999946">
    <property type="protein sequence ID" value="CDZ86804.1"/>
    <property type="molecule type" value="Genomic_DNA"/>
</dbReference>
<evidence type="ECO:0000256" key="2">
    <source>
        <dbReference type="ARBA" id="ARBA00004501"/>
    </source>
</evidence>
<evidence type="ECO:0000256" key="6">
    <source>
        <dbReference type="ARBA" id="ARBA00022581"/>
    </source>
</evidence>
<keyword evidence="10" id="KW-1043">Host membrane</keyword>
<keyword evidence="6" id="KW-0945">Host-virus interaction</keyword>
<organism evidence="15">
    <name type="scientific">Simian immunodeficiency virus</name>
    <name type="common">SIV</name>
    <dbReference type="NCBI Taxonomy" id="11723"/>
    <lineage>
        <taxon>Viruses</taxon>
        <taxon>Riboviria</taxon>
        <taxon>Pararnavirae</taxon>
        <taxon>Artverviricota</taxon>
        <taxon>Revtraviricetes</taxon>
        <taxon>Ortervirales</taxon>
        <taxon>Retroviridae</taxon>
        <taxon>Orthoretrovirinae</taxon>
        <taxon>Lentivirus</taxon>
        <taxon>Lentivirus simimdef</taxon>
    </lineage>
</organism>
<keyword evidence="5" id="KW-0597">Phosphoprotein</keyword>
<evidence type="ECO:0000256" key="13">
    <source>
        <dbReference type="RuleBase" id="RU003341"/>
    </source>
</evidence>
<sequence>MAKLWIVRPLWKVEGTRHERWTSLVKYHKHVSKQCQFWLYTPHTKIRWNWYSYQEWEIPLKNGAIIKVTNYWHLTPEKGWLESYATGIGYYQGEYFTEIDPWTADNIIHRSYFPCFTDKAIQQAIRGERYLKCRHKVGHTPLQGQIPTLQYLALVVYSDGLWRMAATNRRGASQRPPKGSQGTDPRMARNMGSGKRTVRRMAQGHVNGPQPRGPVSFPKESPFPSLVEYCRGTSY</sequence>
<gene>
    <name evidence="15" type="primary">vif</name>
</gene>
<evidence type="ECO:0000313" key="15">
    <source>
        <dbReference type="EMBL" id="CDZ86804.1"/>
    </source>
</evidence>
<evidence type="ECO:0000256" key="10">
    <source>
        <dbReference type="ARBA" id="ARBA00022870"/>
    </source>
</evidence>
<evidence type="ECO:0000256" key="1">
    <source>
        <dbReference type="ARBA" id="ARBA00004328"/>
    </source>
</evidence>
<evidence type="ECO:0000256" key="8">
    <source>
        <dbReference type="ARBA" id="ARBA00022843"/>
    </source>
</evidence>